<dbReference type="Proteomes" id="UP000233837">
    <property type="component" value="Unassembled WGS sequence"/>
</dbReference>
<accession>A0A2I0W3G4</accession>
<evidence type="ECO:0000313" key="1">
    <source>
        <dbReference type="EMBL" id="PKU70203.1"/>
    </source>
</evidence>
<organism evidence="1 2">
    <name type="scientific">Dendrobium catenatum</name>
    <dbReference type="NCBI Taxonomy" id="906689"/>
    <lineage>
        <taxon>Eukaryota</taxon>
        <taxon>Viridiplantae</taxon>
        <taxon>Streptophyta</taxon>
        <taxon>Embryophyta</taxon>
        <taxon>Tracheophyta</taxon>
        <taxon>Spermatophyta</taxon>
        <taxon>Magnoliopsida</taxon>
        <taxon>Liliopsida</taxon>
        <taxon>Asparagales</taxon>
        <taxon>Orchidaceae</taxon>
        <taxon>Epidendroideae</taxon>
        <taxon>Malaxideae</taxon>
        <taxon>Dendrobiinae</taxon>
        <taxon>Dendrobium</taxon>
    </lineage>
</organism>
<protein>
    <submittedName>
        <fullName evidence="1">Uncharacterized protein</fullName>
    </submittedName>
</protein>
<dbReference type="AlphaFoldDB" id="A0A2I0W3G4"/>
<reference evidence="1 2" key="1">
    <citation type="journal article" date="2016" name="Sci. Rep.">
        <title>The Dendrobium catenatum Lindl. genome sequence provides insights into polysaccharide synthase, floral development and adaptive evolution.</title>
        <authorList>
            <person name="Zhang G.Q."/>
            <person name="Xu Q."/>
            <person name="Bian C."/>
            <person name="Tsai W.C."/>
            <person name="Yeh C.M."/>
            <person name="Liu K.W."/>
            <person name="Yoshida K."/>
            <person name="Zhang L.S."/>
            <person name="Chang S.B."/>
            <person name="Chen F."/>
            <person name="Shi Y."/>
            <person name="Su Y.Y."/>
            <person name="Zhang Y.Q."/>
            <person name="Chen L.J."/>
            <person name="Yin Y."/>
            <person name="Lin M."/>
            <person name="Huang H."/>
            <person name="Deng H."/>
            <person name="Wang Z.W."/>
            <person name="Zhu S.L."/>
            <person name="Zhao X."/>
            <person name="Deng C."/>
            <person name="Niu S.C."/>
            <person name="Huang J."/>
            <person name="Wang M."/>
            <person name="Liu G.H."/>
            <person name="Yang H.J."/>
            <person name="Xiao X.J."/>
            <person name="Hsiao Y.Y."/>
            <person name="Wu W.L."/>
            <person name="Chen Y.Y."/>
            <person name="Mitsuda N."/>
            <person name="Ohme-Takagi M."/>
            <person name="Luo Y.B."/>
            <person name="Van de Peer Y."/>
            <person name="Liu Z.J."/>
        </authorList>
    </citation>
    <scope>NUCLEOTIDE SEQUENCE [LARGE SCALE GENOMIC DNA]</scope>
    <source>
        <tissue evidence="1">The whole plant</tissue>
    </source>
</reference>
<name>A0A2I0W3G4_9ASPA</name>
<proteinExistence type="predicted"/>
<dbReference type="EMBL" id="KZ502946">
    <property type="protein sequence ID" value="PKU70203.1"/>
    <property type="molecule type" value="Genomic_DNA"/>
</dbReference>
<reference evidence="1 2" key="2">
    <citation type="journal article" date="2017" name="Nature">
        <title>The Apostasia genome and the evolution of orchids.</title>
        <authorList>
            <person name="Zhang G.Q."/>
            <person name="Liu K.W."/>
            <person name="Li Z."/>
            <person name="Lohaus R."/>
            <person name="Hsiao Y.Y."/>
            <person name="Niu S.C."/>
            <person name="Wang J.Y."/>
            <person name="Lin Y.C."/>
            <person name="Xu Q."/>
            <person name="Chen L.J."/>
            <person name="Yoshida K."/>
            <person name="Fujiwara S."/>
            <person name="Wang Z.W."/>
            <person name="Zhang Y.Q."/>
            <person name="Mitsuda N."/>
            <person name="Wang M."/>
            <person name="Liu G.H."/>
            <person name="Pecoraro L."/>
            <person name="Huang H.X."/>
            <person name="Xiao X.J."/>
            <person name="Lin M."/>
            <person name="Wu X.Y."/>
            <person name="Wu W.L."/>
            <person name="Chen Y.Y."/>
            <person name="Chang S.B."/>
            <person name="Sakamoto S."/>
            <person name="Ohme-Takagi M."/>
            <person name="Yagi M."/>
            <person name="Zeng S.J."/>
            <person name="Shen C.Y."/>
            <person name="Yeh C.M."/>
            <person name="Luo Y.B."/>
            <person name="Tsai W.C."/>
            <person name="Van de Peer Y."/>
            <person name="Liu Z.J."/>
        </authorList>
    </citation>
    <scope>NUCLEOTIDE SEQUENCE [LARGE SCALE GENOMIC DNA]</scope>
    <source>
        <tissue evidence="1">The whole plant</tissue>
    </source>
</reference>
<gene>
    <name evidence="1" type="ORF">MA16_Dca010324</name>
</gene>
<sequence>MFDWRRPPSLSCIEPSEEDICLEIDAYDLSRSASISDRLYWHKEMLIDRDTYDGLFIRSPRMPHFDSDLPVGHDPTDWIITHKLRCTDGASLEKIIEGLSYGFKKEAPSKRIDHAAECPLLTPKISTVP</sequence>
<evidence type="ECO:0000313" key="2">
    <source>
        <dbReference type="Proteomes" id="UP000233837"/>
    </source>
</evidence>
<keyword evidence="2" id="KW-1185">Reference proteome</keyword>